<dbReference type="EMBL" id="JASSZA010000008">
    <property type="protein sequence ID" value="KAK2104922.1"/>
    <property type="molecule type" value="Genomic_DNA"/>
</dbReference>
<dbReference type="PANTHER" id="PTHR13937:SF0">
    <property type="entry name" value="EUKARYOTIC TRANSLATION INITIATION FACTOR 3 SUBUNIT C-RELATED"/>
    <property type="match status" value="1"/>
</dbReference>
<evidence type="ECO:0000313" key="6">
    <source>
        <dbReference type="EMBL" id="KAK2104922.1"/>
    </source>
</evidence>
<organism evidence="6 7">
    <name type="scientific">Saguinus oedipus</name>
    <name type="common">Cotton-top tamarin</name>
    <name type="synonym">Oedipomidas oedipus</name>
    <dbReference type="NCBI Taxonomy" id="9490"/>
    <lineage>
        <taxon>Eukaryota</taxon>
        <taxon>Metazoa</taxon>
        <taxon>Chordata</taxon>
        <taxon>Craniata</taxon>
        <taxon>Vertebrata</taxon>
        <taxon>Euteleostomi</taxon>
        <taxon>Mammalia</taxon>
        <taxon>Eutheria</taxon>
        <taxon>Euarchontoglires</taxon>
        <taxon>Primates</taxon>
        <taxon>Haplorrhini</taxon>
        <taxon>Platyrrhini</taxon>
        <taxon>Cebidae</taxon>
        <taxon>Callitrichinae</taxon>
        <taxon>Saguinus</taxon>
    </lineage>
</organism>
<feature type="region of interest" description="Disordered" evidence="4">
    <location>
        <begin position="221"/>
        <end position="240"/>
    </location>
</feature>
<comment type="caution">
    <text evidence="6">The sequence shown here is derived from an EMBL/GenBank/DDBJ whole genome shotgun (WGS) entry which is preliminary data.</text>
</comment>
<dbReference type="Pfam" id="PF05470">
    <property type="entry name" value="eIF-3c_N"/>
    <property type="match status" value="1"/>
</dbReference>
<keyword evidence="3" id="KW-0648">Protein biosynthesis</keyword>
<dbReference type="InterPro" id="IPR027516">
    <property type="entry name" value="EIF3C"/>
</dbReference>
<evidence type="ECO:0000256" key="4">
    <source>
        <dbReference type="SAM" id="MobiDB-lite"/>
    </source>
</evidence>
<name>A0ABQ9V6T3_SAGOE</name>
<dbReference type="InterPro" id="IPR008905">
    <property type="entry name" value="EIF3C_N_dom"/>
</dbReference>
<evidence type="ECO:0000256" key="1">
    <source>
        <dbReference type="ARBA" id="ARBA00022490"/>
    </source>
</evidence>
<keyword evidence="2" id="KW-0396">Initiation factor</keyword>
<proteinExistence type="predicted"/>
<reference evidence="6 7" key="1">
    <citation type="submission" date="2023-05" db="EMBL/GenBank/DDBJ databases">
        <title>B98-5 Cell Line De Novo Hybrid Assembly: An Optical Mapping Approach.</title>
        <authorList>
            <person name="Kananen K."/>
            <person name="Auerbach J.A."/>
            <person name="Kautto E."/>
            <person name="Blachly J.S."/>
        </authorList>
    </citation>
    <scope>NUCLEOTIDE SEQUENCE [LARGE SCALE GENOMIC DNA]</scope>
    <source>
        <strain evidence="6">B95-8</strain>
        <tissue evidence="6">Cell line</tissue>
    </source>
</reference>
<evidence type="ECO:0000313" key="7">
    <source>
        <dbReference type="Proteomes" id="UP001266305"/>
    </source>
</evidence>
<gene>
    <name evidence="6" type="ORF">P7K49_018778</name>
</gene>
<dbReference type="PANTHER" id="PTHR13937">
    <property type="entry name" value="EUKARYOTIC TRANSLATION INITATION FACTOR 3, SUBUNIT 8 EIF3S8 -RELATED"/>
    <property type="match status" value="1"/>
</dbReference>
<keyword evidence="1" id="KW-0963">Cytoplasm</keyword>
<dbReference type="Proteomes" id="UP001266305">
    <property type="component" value="Unassembled WGS sequence"/>
</dbReference>
<accession>A0ABQ9V6T3</accession>
<evidence type="ECO:0000256" key="2">
    <source>
        <dbReference type="ARBA" id="ARBA00022540"/>
    </source>
</evidence>
<feature type="domain" description="Eukaryotic translation initiation factor 3 subunit C N-terminal" evidence="5">
    <location>
        <begin position="97"/>
        <end position="186"/>
    </location>
</feature>
<protein>
    <recommendedName>
        <fullName evidence="5">Eukaryotic translation initiation factor 3 subunit C N-terminal domain-containing protein</fullName>
    </recommendedName>
</protein>
<evidence type="ECO:0000256" key="3">
    <source>
        <dbReference type="ARBA" id="ARBA00022917"/>
    </source>
</evidence>
<keyword evidence="7" id="KW-1185">Reference proteome</keyword>
<evidence type="ECO:0000259" key="5">
    <source>
        <dbReference type="Pfam" id="PF05470"/>
    </source>
</evidence>
<sequence length="240" mass="26904">MRTNCAGHCAASAWSWSPGPRSRACLRAVCSGLRHYARLGVVCGALSASGPQLVRQRRLQHLHTSAMSWFFTTGLDGESELSLSGEDLVTKPVRGNYGKQPLLLSEDEEDTKRAVRSAKGKRFEELTHLVCTIRNARKIRDVTKCLEESELLGKAYGKTKSTVDREGVPRLYIRILADLEDYLREKYMGRPRAPWTKKVPPGSISASWLTSRTISGKSIWEDQEHRGQRRCPPALYPHLG</sequence>